<dbReference type="RefSeq" id="WP_022921315.1">
    <property type="nucleotide sequence ID" value="NZ_BMLB01000003.1"/>
</dbReference>
<name>A0ABQ2FB32_9MICO</name>
<dbReference type="Pfam" id="PF09851">
    <property type="entry name" value="SHOCT"/>
    <property type="match status" value="1"/>
</dbReference>
<gene>
    <name evidence="2" type="ORF">GCM10011509_18330</name>
</gene>
<dbReference type="Proteomes" id="UP000662111">
    <property type="component" value="Unassembled WGS sequence"/>
</dbReference>
<evidence type="ECO:0000313" key="3">
    <source>
        <dbReference type="Proteomes" id="UP000662111"/>
    </source>
</evidence>
<dbReference type="EMBL" id="BMLB01000003">
    <property type="protein sequence ID" value="GGK70219.1"/>
    <property type="molecule type" value="Genomic_DNA"/>
</dbReference>
<organism evidence="2 3">
    <name type="scientific">Ornithinimicrobium pekingense</name>
    <dbReference type="NCBI Taxonomy" id="384677"/>
    <lineage>
        <taxon>Bacteria</taxon>
        <taxon>Bacillati</taxon>
        <taxon>Actinomycetota</taxon>
        <taxon>Actinomycetes</taxon>
        <taxon>Micrococcales</taxon>
        <taxon>Ornithinimicrobiaceae</taxon>
        <taxon>Ornithinimicrobium</taxon>
    </lineage>
</organism>
<comment type="caution">
    <text evidence="2">The sequence shown here is derived from an EMBL/GenBank/DDBJ whole genome shotgun (WGS) entry which is preliminary data.</text>
</comment>
<keyword evidence="3" id="KW-1185">Reference proteome</keyword>
<proteinExistence type="predicted"/>
<accession>A0ABQ2FB32</accession>
<feature type="domain" description="SHOCT" evidence="1">
    <location>
        <begin position="162"/>
        <end position="188"/>
    </location>
</feature>
<sequence length="190" mass="20356">MRVDPSIPEDALLEVRTILARRLGTGERPLGVFAVSRLRRLVSYLVVTDVRLVTLGLRHQDHPVVDSVRHSVVEKVLLDRRSLLRSGEVRTRDTSGVTTYLGCLDPGRGGAALDLFESVVEQARSGTGAMTTIPTPAPPGPQGVVHGAHEGGPVGADPLPQQLGELARLHEEGLLTEDEFSAAKARLLGL</sequence>
<reference evidence="3" key="1">
    <citation type="journal article" date="2019" name="Int. J. Syst. Evol. Microbiol.">
        <title>The Global Catalogue of Microorganisms (GCM) 10K type strain sequencing project: providing services to taxonomists for standard genome sequencing and annotation.</title>
        <authorList>
            <consortium name="The Broad Institute Genomics Platform"/>
            <consortium name="The Broad Institute Genome Sequencing Center for Infectious Disease"/>
            <person name="Wu L."/>
            <person name="Ma J."/>
        </authorList>
    </citation>
    <scope>NUCLEOTIDE SEQUENCE [LARGE SCALE GENOMIC DNA]</scope>
    <source>
        <strain evidence="3">CGMCC 1.5362</strain>
    </source>
</reference>
<protein>
    <recommendedName>
        <fullName evidence="1">SHOCT domain-containing protein</fullName>
    </recommendedName>
</protein>
<evidence type="ECO:0000259" key="1">
    <source>
        <dbReference type="Pfam" id="PF09851"/>
    </source>
</evidence>
<evidence type="ECO:0000313" key="2">
    <source>
        <dbReference type="EMBL" id="GGK70219.1"/>
    </source>
</evidence>
<dbReference type="InterPro" id="IPR018649">
    <property type="entry name" value="SHOCT"/>
</dbReference>